<dbReference type="EMBL" id="CAJVRM010000112">
    <property type="protein sequence ID" value="CAG8974662.1"/>
    <property type="molecule type" value="Genomic_DNA"/>
</dbReference>
<feature type="region of interest" description="Disordered" evidence="1">
    <location>
        <begin position="40"/>
        <end position="78"/>
    </location>
</feature>
<protein>
    <submittedName>
        <fullName evidence="2">Uncharacterized protein</fullName>
    </submittedName>
</protein>
<evidence type="ECO:0000313" key="3">
    <source>
        <dbReference type="Proteomes" id="UP000701801"/>
    </source>
</evidence>
<organism evidence="2 3">
    <name type="scientific">Hymenoscyphus albidus</name>
    <dbReference type="NCBI Taxonomy" id="595503"/>
    <lineage>
        <taxon>Eukaryota</taxon>
        <taxon>Fungi</taxon>
        <taxon>Dikarya</taxon>
        <taxon>Ascomycota</taxon>
        <taxon>Pezizomycotina</taxon>
        <taxon>Leotiomycetes</taxon>
        <taxon>Helotiales</taxon>
        <taxon>Helotiaceae</taxon>
        <taxon>Hymenoscyphus</taxon>
    </lineage>
</organism>
<evidence type="ECO:0000313" key="2">
    <source>
        <dbReference type="EMBL" id="CAG8974662.1"/>
    </source>
</evidence>
<keyword evidence="3" id="KW-1185">Reference proteome</keyword>
<gene>
    <name evidence="2" type="ORF">HYALB_00010758</name>
</gene>
<reference evidence="2" key="1">
    <citation type="submission" date="2021-07" db="EMBL/GenBank/DDBJ databases">
        <authorList>
            <person name="Durling M."/>
        </authorList>
    </citation>
    <scope>NUCLEOTIDE SEQUENCE</scope>
</reference>
<accession>A0A9N9LLE5</accession>
<proteinExistence type="predicted"/>
<sequence>MIPRKRQYEPEEQVRILDGRNAKRLREQAETLREAELVKAANVARETQEDQAAQDAQDTREGQEVPRASASSNSTPTVHANLPPWFQCILDGSLLRLMTSDDPHLDQIPLDDLARLNMVLRSINPTIDIPSDDPSVKAFLYKGVQYLVDGTMLYLFELSISNVAQISEQAKIQLHYALIELFHGGSGESHDHDCEDVAADMHMQSSSVTPATDPTLEKDIINHRFSLDLEELSIALGGKCRL</sequence>
<dbReference type="Proteomes" id="UP000701801">
    <property type="component" value="Unassembled WGS sequence"/>
</dbReference>
<feature type="compositionally biased region" description="Polar residues" evidence="1">
    <location>
        <begin position="69"/>
        <end position="78"/>
    </location>
</feature>
<evidence type="ECO:0000256" key="1">
    <source>
        <dbReference type="SAM" id="MobiDB-lite"/>
    </source>
</evidence>
<comment type="caution">
    <text evidence="2">The sequence shown here is derived from an EMBL/GenBank/DDBJ whole genome shotgun (WGS) entry which is preliminary data.</text>
</comment>
<name>A0A9N9LLE5_9HELO</name>
<dbReference type="AlphaFoldDB" id="A0A9N9LLE5"/>
<dbReference type="OrthoDB" id="10293379at2759"/>